<keyword evidence="2" id="KW-0808">Transferase</keyword>
<dbReference type="GO" id="GO:0008168">
    <property type="term" value="F:methyltransferase activity"/>
    <property type="evidence" value="ECO:0007669"/>
    <property type="project" value="UniProtKB-KW"/>
</dbReference>
<dbReference type="InterPro" id="IPR029063">
    <property type="entry name" value="SAM-dependent_MTases_sf"/>
</dbReference>
<gene>
    <name evidence="2" type="ORF">SG35_019825</name>
</gene>
<dbReference type="Pfam" id="PF13649">
    <property type="entry name" value="Methyltransf_25"/>
    <property type="match status" value="1"/>
</dbReference>
<organism evidence="2 3">
    <name type="scientific">Thalassomonas actiniarum</name>
    <dbReference type="NCBI Taxonomy" id="485447"/>
    <lineage>
        <taxon>Bacteria</taxon>
        <taxon>Pseudomonadati</taxon>
        <taxon>Pseudomonadota</taxon>
        <taxon>Gammaproteobacteria</taxon>
        <taxon>Alteromonadales</taxon>
        <taxon>Colwelliaceae</taxon>
        <taxon>Thalassomonas</taxon>
    </lineage>
</organism>
<dbReference type="Gene3D" id="3.40.50.150">
    <property type="entry name" value="Vaccinia Virus protein VP39"/>
    <property type="match status" value="1"/>
</dbReference>
<reference evidence="2 3" key="2">
    <citation type="journal article" date="2022" name="Mar. Drugs">
        <title>Bioassay-Guided Fractionation Leads to the Detection of Cholic Acid Generated by the Rare Thalassomonas sp.</title>
        <authorList>
            <person name="Pheiffer F."/>
            <person name="Schneider Y.K."/>
            <person name="Hansen E.H."/>
            <person name="Andersen J.H."/>
            <person name="Isaksson J."/>
            <person name="Busche T."/>
            <person name="R C."/>
            <person name="Kalinowski J."/>
            <person name="Zyl L.V."/>
            <person name="Trindade M."/>
        </authorList>
    </citation>
    <scope>NUCLEOTIDE SEQUENCE [LARGE SCALE GENOMIC DNA]</scope>
    <source>
        <strain evidence="2 3">A5K-106</strain>
    </source>
</reference>
<dbReference type="AlphaFoldDB" id="A0AAE9YL51"/>
<dbReference type="CDD" id="cd02440">
    <property type="entry name" value="AdoMet_MTases"/>
    <property type="match status" value="1"/>
</dbReference>
<protein>
    <submittedName>
        <fullName evidence="2">Class I SAM-dependent methyltransferase</fullName>
    </submittedName>
</protein>
<proteinExistence type="predicted"/>
<dbReference type="GO" id="GO:0032259">
    <property type="term" value="P:methylation"/>
    <property type="evidence" value="ECO:0007669"/>
    <property type="project" value="UniProtKB-KW"/>
</dbReference>
<name>A0AAE9YL51_9GAMM</name>
<accession>A0AAE9YL51</accession>
<dbReference type="InterPro" id="IPR041698">
    <property type="entry name" value="Methyltransf_25"/>
</dbReference>
<dbReference type="PANTHER" id="PTHR12843">
    <property type="entry name" value="PROTEIN-LYSINE N-METHYLTRANSFERASE METTL10"/>
    <property type="match status" value="1"/>
</dbReference>
<dbReference type="RefSeq" id="WP_053043331.1">
    <property type="nucleotide sequence ID" value="NZ_CP059735.1"/>
</dbReference>
<dbReference type="PANTHER" id="PTHR12843:SF5">
    <property type="entry name" value="EEF1A LYSINE METHYLTRANSFERASE 2"/>
    <property type="match status" value="1"/>
</dbReference>
<dbReference type="EMBL" id="CP059735">
    <property type="protein sequence ID" value="WDD97549.1"/>
    <property type="molecule type" value="Genomic_DNA"/>
</dbReference>
<dbReference type="KEGG" id="tact:SG35_019825"/>
<feature type="domain" description="Methyltransferase" evidence="1">
    <location>
        <begin position="56"/>
        <end position="152"/>
    </location>
</feature>
<dbReference type="Proteomes" id="UP000032568">
    <property type="component" value="Chromosome"/>
</dbReference>
<keyword evidence="2" id="KW-0489">Methyltransferase</keyword>
<dbReference type="SUPFAM" id="SSF53335">
    <property type="entry name" value="S-adenosyl-L-methionine-dependent methyltransferases"/>
    <property type="match status" value="1"/>
</dbReference>
<keyword evidence="3" id="KW-1185">Reference proteome</keyword>
<evidence type="ECO:0000313" key="2">
    <source>
        <dbReference type="EMBL" id="WDD97549.1"/>
    </source>
</evidence>
<reference evidence="2 3" key="1">
    <citation type="journal article" date="2015" name="Genome Announc.">
        <title>Draft Genome Sequences of Marine Isolates of Thalassomonas viridans and Thalassomonas actiniarum.</title>
        <authorList>
            <person name="Olonade I."/>
            <person name="van Zyl L.J."/>
            <person name="Trindade M."/>
        </authorList>
    </citation>
    <scope>NUCLEOTIDE SEQUENCE [LARGE SCALE GENOMIC DNA]</scope>
    <source>
        <strain evidence="2 3">A5K-106</strain>
    </source>
</reference>
<evidence type="ECO:0000313" key="3">
    <source>
        <dbReference type="Proteomes" id="UP000032568"/>
    </source>
</evidence>
<sequence length="241" mass="27259">MTSLQDFIKWNEDKWESKNQQMYQGTSTNRWPWFSEELDPDISDFLKVHGIHSAKILDLGTCSGSQAIALAKMGYQVVGSDISETALAQAKNKTETLPWQTQVEFVLDDVLDSRLAPEQFDLILDRGCFHSVCCISTKKYIANVLKLLKADGKVLLKTMSLKERRFSDYDVFAGQKIPMPYRFDDEILHNVFAEHFHIEKITDSYFYSAVIKPPAQAKLVVLSKKPGVNCLDKAAGENASI</sequence>
<evidence type="ECO:0000259" key="1">
    <source>
        <dbReference type="Pfam" id="PF13649"/>
    </source>
</evidence>